<organism evidence="3">
    <name type="scientific">uncultured Acidobacteriota bacterium</name>
    <dbReference type="NCBI Taxonomy" id="171953"/>
    <lineage>
        <taxon>Bacteria</taxon>
        <taxon>Pseudomonadati</taxon>
        <taxon>Acidobacteriota</taxon>
        <taxon>environmental samples</taxon>
    </lineage>
</organism>
<evidence type="ECO:0008006" key="4">
    <source>
        <dbReference type="Google" id="ProtNLM"/>
    </source>
</evidence>
<evidence type="ECO:0000256" key="2">
    <source>
        <dbReference type="SAM" id="SignalP"/>
    </source>
</evidence>
<accession>G8DPN6</accession>
<dbReference type="AlphaFoldDB" id="G8DPN6"/>
<dbReference type="EMBL" id="HQ856049">
    <property type="protein sequence ID" value="AER58214.1"/>
    <property type="molecule type" value="Genomic_DNA"/>
</dbReference>
<name>G8DPN6_9BACT</name>
<feature type="chain" id="PRO_5003509074" description="Lipoprotein" evidence="2">
    <location>
        <begin position="21"/>
        <end position="216"/>
    </location>
</feature>
<proteinExistence type="predicted"/>
<protein>
    <recommendedName>
        <fullName evidence="4">Lipoprotein</fullName>
    </recommendedName>
</protein>
<sequence>MLRTGFLLIAAMMGGLGVCAQSQNAPASELKGMPPRVGPSEYQAHAQAGAVTIAADFVGHSVPTPDATYTTEDYVVVEAGLFGSPEGRATLSKGDFSLRINGKKIASPSQPYELVFHSLKDPEWEPPSKDSKAGKTSLGTGGGADQGATPAPVHMPIELRRAMEQRVQKASMLEGDRSLPQAGLLFFEYRGKPQSIRSLELIYSGSAGNATLALQP</sequence>
<keyword evidence="2" id="KW-0732">Signal</keyword>
<reference evidence="3" key="1">
    <citation type="journal article" date="2012" name="FEMS Microbiol. Ecol.">
        <title>Characterization of a new Acidobacteria-derived moderately thermostable lipase from a Brazilian Atlantic Forest soil metagenome.</title>
        <authorList>
            <person name="Faoro H."/>
            <person name="Glogauer A."/>
            <person name="Couto G.H."/>
            <person name="de Souza E.M."/>
            <person name="Rigo L.U."/>
            <person name="Cruz L.M."/>
            <person name="Monteiro R.A."/>
            <person name="de Oliveira Pedrosa F."/>
        </authorList>
    </citation>
    <scope>NUCLEOTIDE SEQUENCE</scope>
</reference>
<gene>
    <name evidence="3" type="ORF">LP001_035</name>
</gene>
<feature type="signal peptide" evidence="2">
    <location>
        <begin position="1"/>
        <end position="20"/>
    </location>
</feature>
<evidence type="ECO:0000256" key="1">
    <source>
        <dbReference type="SAM" id="MobiDB-lite"/>
    </source>
</evidence>
<evidence type="ECO:0000313" key="3">
    <source>
        <dbReference type="EMBL" id="AER58214.1"/>
    </source>
</evidence>
<feature type="region of interest" description="Disordered" evidence="1">
    <location>
        <begin position="121"/>
        <end position="151"/>
    </location>
</feature>
<feature type="compositionally biased region" description="Basic and acidic residues" evidence="1">
    <location>
        <begin position="121"/>
        <end position="133"/>
    </location>
</feature>